<keyword evidence="8" id="KW-0902">Two-component regulatory system</keyword>
<dbReference type="GO" id="GO:0000155">
    <property type="term" value="F:phosphorelay sensor kinase activity"/>
    <property type="evidence" value="ECO:0007669"/>
    <property type="project" value="InterPro"/>
</dbReference>
<dbReference type="SUPFAM" id="SSF55785">
    <property type="entry name" value="PYP-like sensor domain (PAS domain)"/>
    <property type="match status" value="1"/>
</dbReference>
<feature type="transmembrane region" description="Helical" evidence="9">
    <location>
        <begin position="92"/>
        <end position="110"/>
    </location>
</feature>
<dbReference type="Proteomes" id="UP000518315">
    <property type="component" value="Unassembled WGS sequence"/>
</dbReference>
<comment type="caution">
    <text evidence="12">The sequence shown here is derived from an EMBL/GenBank/DDBJ whole genome shotgun (WGS) entry which is preliminary data.</text>
</comment>
<dbReference type="Gene3D" id="3.30.565.10">
    <property type="entry name" value="Histidine kinase-like ATPase, C-terminal domain"/>
    <property type="match status" value="1"/>
</dbReference>
<dbReference type="InterPro" id="IPR004358">
    <property type="entry name" value="Sig_transdc_His_kin-like_C"/>
</dbReference>
<dbReference type="RefSeq" id="WP_125849377.1">
    <property type="nucleotide sequence ID" value="NZ_JACHXH010000028.1"/>
</dbReference>
<dbReference type="PROSITE" id="PS50109">
    <property type="entry name" value="HIS_KIN"/>
    <property type="match status" value="1"/>
</dbReference>
<protein>
    <recommendedName>
        <fullName evidence="2">histidine kinase</fullName>
        <ecNumber evidence="2">2.7.13.3</ecNumber>
    </recommendedName>
</protein>
<keyword evidence="7" id="KW-0067">ATP-binding</keyword>
<dbReference type="Gene3D" id="1.10.287.130">
    <property type="match status" value="1"/>
</dbReference>
<keyword evidence="14" id="KW-1185">Reference proteome</keyword>
<dbReference type="InterPro" id="IPR005467">
    <property type="entry name" value="His_kinase_dom"/>
</dbReference>
<evidence type="ECO:0000313" key="14">
    <source>
        <dbReference type="Proteomes" id="UP000518315"/>
    </source>
</evidence>
<evidence type="ECO:0000259" key="10">
    <source>
        <dbReference type="PROSITE" id="PS50109"/>
    </source>
</evidence>
<feature type="transmembrane region" description="Helical" evidence="9">
    <location>
        <begin position="62"/>
        <end position="80"/>
    </location>
</feature>
<dbReference type="SUPFAM" id="SSF55874">
    <property type="entry name" value="ATPase domain of HSP90 chaperone/DNA topoisomerase II/histidine kinase"/>
    <property type="match status" value="1"/>
</dbReference>
<dbReference type="GO" id="GO:0005524">
    <property type="term" value="F:ATP binding"/>
    <property type="evidence" value="ECO:0007669"/>
    <property type="project" value="UniProtKB-KW"/>
</dbReference>
<accession>A0A3R9AA47</accession>
<evidence type="ECO:0000256" key="8">
    <source>
        <dbReference type="ARBA" id="ARBA00023012"/>
    </source>
</evidence>
<dbReference type="AlphaFoldDB" id="A0A3R9AA47"/>
<feature type="transmembrane region" description="Helical" evidence="9">
    <location>
        <begin position="39"/>
        <end position="55"/>
    </location>
</feature>
<dbReference type="Pfam" id="PF02518">
    <property type="entry name" value="HATPase_c"/>
    <property type="match status" value="1"/>
</dbReference>
<keyword evidence="9" id="KW-1133">Transmembrane helix</keyword>
<evidence type="ECO:0000256" key="6">
    <source>
        <dbReference type="ARBA" id="ARBA00022777"/>
    </source>
</evidence>
<evidence type="ECO:0000256" key="9">
    <source>
        <dbReference type="SAM" id="Phobius"/>
    </source>
</evidence>
<keyword evidence="9" id="KW-0812">Transmembrane</keyword>
<name>A0A3R9AA47_9HYPH</name>
<dbReference type="OrthoDB" id="226486at2"/>
<evidence type="ECO:0000313" key="13">
    <source>
        <dbReference type="Proteomes" id="UP000277279"/>
    </source>
</evidence>
<evidence type="ECO:0000256" key="2">
    <source>
        <dbReference type="ARBA" id="ARBA00012438"/>
    </source>
</evidence>
<gene>
    <name evidence="12" type="ORF">EFD55_27580</name>
    <name evidence="11" type="ORF">FHS26_005861</name>
</gene>
<dbReference type="PANTHER" id="PTHR43065">
    <property type="entry name" value="SENSOR HISTIDINE KINASE"/>
    <property type="match status" value="1"/>
</dbReference>
<evidence type="ECO:0000256" key="7">
    <source>
        <dbReference type="ARBA" id="ARBA00022840"/>
    </source>
</evidence>
<feature type="transmembrane region" description="Helical" evidence="9">
    <location>
        <begin position="12"/>
        <end position="33"/>
    </location>
</feature>
<sequence length="531" mass="57331">MTSTHFFNGRTDNGYGTVLAAVALVLAGTIFYIDTFTKIEGAIAVLYVIALLLLGDILTARGHVTGCVVAVVLAAASYVYAHSDALIDLQSLLRLSVALAALVITTSLLMRNEASRSELIATNAALRESESRYRAIFDRTKVALWERDYSSVREILLSLKAQGVDDIREYARQQPEIVDRCVAAVRTVAANEAAVELLGRNAIDQTPGSLRRILPPGDETFLDLMEAMFQGRRSFSDSVTVVGDDGEKKLVLLTVSFPEDATAFNRVVTGMVDITQRELAQKALQDARAELAASSRTAAIGALSTSLAHELNQPLGAIIVSAQTLVRWLDRDPPDLAAAKRATDRIVRDGERASEIIKQTRSRIEQTQSEPTSVDLVHLVEETCAIMDAEFDGHRVKHKIIASKSVPQVIAMRIELQQVLINLVTNAIQALANSRQANPQVNIEVRPGDGDQVVISVADNGPGIAEDAVDKLFAPFFTTKETGMGIGLSVCKTFVEAIGGRLTARNNASGGAVFELSLPLVGAKKHETQYA</sequence>
<dbReference type="InterPro" id="IPR003661">
    <property type="entry name" value="HisK_dim/P_dom"/>
</dbReference>
<reference evidence="12 13" key="1">
    <citation type="submission" date="2018-11" db="EMBL/GenBank/DDBJ databases">
        <authorList>
            <person name="Huo Y."/>
        </authorList>
    </citation>
    <scope>NUCLEOTIDE SEQUENCE [LARGE SCALE GENOMIC DNA]</scope>
    <source>
        <strain evidence="12 13">DSM 30132</strain>
    </source>
</reference>
<dbReference type="CDD" id="cd00082">
    <property type="entry name" value="HisKA"/>
    <property type="match status" value="1"/>
</dbReference>
<dbReference type="Proteomes" id="UP000277279">
    <property type="component" value="Unassembled WGS sequence"/>
</dbReference>
<dbReference type="PANTHER" id="PTHR43065:SF10">
    <property type="entry name" value="PEROXIDE STRESS-ACTIVATED HISTIDINE KINASE MAK3"/>
    <property type="match status" value="1"/>
</dbReference>
<reference evidence="11 14" key="2">
    <citation type="submission" date="2020-08" db="EMBL/GenBank/DDBJ databases">
        <title>Genomic Encyclopedia of Type Strains, Phase III (KMG-III): the genomes of soil and plant-associated and newly described type strains.</title>
        <authorList>
            <person name="Whitman W."/>
        </authorList>
    </citation>
    <scope>NUCLEOTIDE SEQUENCE [LARGE SCALE GENOMIC DNA]</scope>
    <source>
        <strain evidence="11 14">CECT 4113</strain>
    </source>
</reference>
<dbReference type="PRINTS" id="PR00344">
    <property type="entry name" value="BCTRLSENSOR"/>
</dbReference>
<feature type="domain" description="Histidine kinase" evidence="10">
    <location>
        <begin position="306"/>
        <end position="522"/>
    </location>
</feature>
<dbReference type="EMBL" id="JACHXH010000028">
    <property type="protein sequence ID" value="MBB3138083.1"/>
    <property type="molecule type" value="Genomic_DNA"/>
</dbReference>
<proteinExistence type="predicted"/>
<dbReference type="InterPro" id="IPR036890">
    <property type="entry name" value="HATPase_C_sf"/>
</dbReference>
<dbReference type="Gene3D" id="3.30.450.20">
    <property type="entry name" value="PAS domain"/>
    <property type="match status" value="1"/>
</dbReference>
<dbReference type="InterPro" id="IPR035965">
    <property type="entry name" value="PAS-like_dom_sf"/>
</dbReference>
<evidence type="ECO:0000313" key="12">
    <source>
        <dbReference type="EMBL" id="RSB64810.1"/>
    </source>
</evidence>
<dbReference type="EC" id="2.7.13.3" evidence="2"/>
<keyword evidence="6 12" id="KW-0418">Kinase</keyword>
<keyword evidence="3" id="KW-0597">Phosphoprotein</keyword>
<evidence type="ECO:0000256" key="5">
    <source>
        <dbReference type="ARBA" id="ARBA00022741"/>
    </source>
</evidence>
<organism evidence="12 13">
    <name type="scientific">Rhizobium pisi</name>
    <dbReference type="NCBI Taxonomy" id="574561"/>
    <lineage>
        <taxon>Bacteria</taxon>
        <taxon>Pseudomonadati</taxon>
        <taxon>Pseudomonadota</taxon>
        <taxon>Alphaproteobacteria</taxon>
        <taxon>Hyphomicrobiales</taxon>
        <taxon>Rhizobiaceae</taxon>
        <taxon>Rhizobium/Agrobacterium group</taxon>
        <taxon>Rhizobium</taxon>
    </lineage>
</organism>
<dbReference type="EMBL" id="RJJT01000025">
    <property type="protein sequence ID" value="RSB64810.1"/>
    <property type="molecule type" value="Genomic_DNA"/>
</dbReference>
<dbReference type="InterPro" id="IPR036097">
    <property type="entry name" value="HisK_dim/P_sf"/>
</dbReference>
<evidence type="ECO:0000256" key="3">
    <source>
        <dbReference type="ARBA" id="ARBA00022553"/>
    </source>
</evidence>
<dbReference type="SMART" id="SM00388">
    <property type="entry name" value="HisKA"/>
    <property type="match status" value="1"/>
</dbReference>
<keyword evidence="4" id="KW-0808">Transferase</keyword>
<evidence type="ECO:0000256" key="4">
    <source>
        <dbReference type="ARBA" id="ARBA00022679"/>
    </source>
</evidence>
<keyword evidence="5" id="KW-0547">Nucleotide-binding</keyword>
<keyword evidence="9" id="KW-0472">Membrane</keyword>
<dbReference type="SUPFAM" id="SSF47384">
    <property type="entry name" value="Homodimeric domain of signal transducing histidine kinase"/>
    <property type="match status" value="1"/>
</dbReference>
<dbReference type="Pfam" id="PF00512">
    <property type="entry name" value="HisKA"/>
    <property type="match status" value="1"/>
</dbReference>
<dbReference type="SMART" id="SM00387">
    <property type="entry name" value="HATPase_c"/>
    <property type="match status" value="1"/>
</dbReference>
<evidence type="ECO:0000256" key="1">
    <source>
        <dbReference type="ARBA" id="ARBA00000085"/>
    </source>
</evidence>
<dbReference type="InterPro" id="IPR003594">
    <property type="entry name" value="HATPase_dom"/>
</dbReference>
<comment type="catalytic activity">
    <reaction evidence="1">
        <text>ATP + protein L-histidine = ADP + protein N-phospho-L-histidine.</text>
        <dbReference type="EC" id="2.7.13.3"/>
    </reaction>
</comment>
<evidence type="ECO:0000313" key="11">
    <source>
        <dbReference type="EMBL" id="MBB3138083.1"/>
    </source>
</evidence>